<feature type="binding site" evidence="5">
    <location>
        <position position="42"/>
    </location>
    <ligand>
        <name>3-dehydroquinate</name>
        <dbReference type="ChEBI" id="CHEBI:32364"/>
    </ligand>
</feature>
<evidence type="ECO:0000256" key="1">
    <source>
        <dbReference type="ARBA" id="ARBA00001864"/>
    </source>
</evidence>
<feature type="binding site" evidence="5">
    <location>
        <position position="234"/>
    </location>
    <ligand>
        <name>3-dehydroquinate</name>
        <dbReference type="ChEBI" id="CHEBI:32364"/>
    </ligand>
</feature>
<dbReference type="GO" id="GO:0046279">
    <property type="term" value="P:3,4-dihydroxybenzoate biosynthetic process"/>
    <property type="evidence" value="ECO:0007669"/>
    <property type="project" value="TreeGrafter"/>
</dbReference>
<feature type="binding site" evidence="5">
    <location>
        <begin position="67"/>
        <end position="69"/>
    </location>
    <ligand>
        <name>3-dehydroquinate</name>
        <dbReference type="ChEBI" id="CHEBI:32364"/>
    </ligand>
</feature>
<dbReference type="CDD" id="cd00502">
    <property type="entry name" value="DHQase_I"/>
    <property type="match status" value="1"/>
</dbReference>
<dbReference type="Proteomes" id="UP000269591">
    <property type="component" value="Unassembled WGS sequence"/>
</dbReference>
<dbReference type="Pfam" id="PF01487">
    <property type="entry name" value="DHquinase_I"/>
    <property type="match status" value="1"/>
</dbReference>
<dbReference type="GO" id="GO:0008652">
    <property type="term" value="P:amino acid biosynthetic process"/>
    <property type="evidence" value="ECO:0007669"/>
    <property type="project" value="UniProtKB-KW"/>
</dbReference>
<comment type="function">
    <text evidence="5">Involved in the third step of the chorismate pathway, which leads to the biosynthesis of aromatic amino acids. Catalyzes the cis-dehydration of 3-dehydroquinate (DHQ) and introduces the first double bond of the aromatic ring to yield 3-dehydroshikimate.</text>
</comment>
<dbReference type="AlphaFoldDB" id="A0A3N0AX16"/>
<keyword evidence="7" id="KW-1185">Reference proteome</keyword>
<comment type="caution">
    <text evidence="6">The sequence shown here is derived from an EMBL/GenBank/DDBJ whole genome shotgun (WGS) entry which is preliminary data.</text>
</comment>
<dbReference type="InterPro" id="IPR050146">
    <property type="entry name" value="Type-I_3-dehydroquinase"/>
</dbReference>
<feature type="active site" description="Proton donor/acceptor" evidence="5">
    <location>
        <position position="164"/>
    </location>
</feature>
<name>A0A3N0AX16_9ACTN</name>
<protein>
    <recommendedName>
        <fullName evidence="5">3-dehydroquinate dehydratase</fullName>
        <shortName evidence="5">3-dehydroquinase</shortName>
        <ecNumber evidence="5">4.2.1.10</ecNumber>
    </recommendedName>
    <alternativeName>
        <fullName evidence="5">Type I DHQase</fullName>
    </alternativeName>
    <alternativeName>
        <fullName evidence="5">Type I dehydroquinase</fullName>
        <shortName evidence="5">DHQ1</shortName>
    </alternativeName>
</protein>
<sequence length="276" mass="29920">MPLACRLFFCRPTHGFERRSSMQPLSIRNVSIGEGSPKIIVSLMGKNAAEAIAQGLAALEAGADCLEWRADFCENVHDVRSMALDAASLRSAFGDALLLFTFRSTPQGGQMELPVPEYAELTEAMIRTGAFDIVDVESWIGDDQVRALMAAAHECGVAAIISHHDFEKTPSVDWMVSEMRRFQDLGADIPKIAVMAHDASDTLRLLQATEEMGRVYADGPLITMAMGRYGALSRLTGEVFGSAMTFCAVEEASAPGQVDISLAHSLMEGIHSIHSR</sequence>
<keyword evidence="3 5" id="KW-0456">Lyase</keyword>
<feature type="binding site" evidence="5">
    <location>
        <position position="257"/>
    </location>
    <ligand>
        <name>3-dehydroquinate</name>
        <dbReference type="ChEBI" id="CHEBI:32364"/>
    </ligand>
</feature>
<keyword evidence="5" id="KW-0028">Amino-acid biosynthesis</keyword>
<accession>A0A3N0AX16</accession>
<dbReference type="GO" id="GO:0009073">
    <property type="term" value="P:aromatic amino acid family biosynthetic process"/>
    <property type="evidence" value="ECO:0007669"/>
    <property type="project" value="UniProtKB-KW"/>
</dbReference>
<dbReference type="EC" id="4.2.1.10" evidence="5"/>
<proteinExistence type="inferred from homology"/>
<feature type="binding site" evidence="5">
    <location>
        <position position="253"/>
    </location>
    <ligand>
        <name>3-dehydroquinate</name>
        <dbReference type="ChEBI" id="CHEBI:32364"/>
    </ligand>
</feature>
<dbReference type="Gene3D" id="3.20.20.70">
    <property type="entry name" value="Aldolase class I"/>
    <property type="match status" value="1"/>
</dbReference>
<feature type="binding site" evidence="5">
    <location>
        <position position="103"/>
    </location>
    <ligand>
        <name>3-dehydroquinate</name>
        <dbReference type="ChEBI" id="CHEBI:32364"/>
    </ligand>
</feature>
<evidence type="ECO:0000313" key="7">
    <source>
        <dbReference type="Proteomes" id="UP000269591"/>
    </source>
</evidence>
<dbReference type="InterPro" id="IPR001381">
    <property type="entry name" value="DHquinase_I"/>
</dbReference>
<comment type="catalytic activity">
    <reaction evidence="1 5">
        <text>3-dehydroquinate = 3-dehydroshikimate + H2O</text>
        <dbReference type="Rhea" id="RHEA:21096"/>
        <dbReference type="ChEBI" id="CHEBI:15377"/>
        <dbReference type="ChEBI" id="CHEBI:16630"/>
        <dbReference type="ChEBI" id="CHEBI:32364"/>
        <dbReference type="EC" id="4.2.1.10"/>
    </reaction>
</comment>
<comment type="pathway">
    <text evidence="5">Metabolic intermediate biosynthesis; chorismate biosynthesis; chorismate from D-erythrose 4-phosphate and phosphoenolpyruvate: step 3/7.</text>
</comment>
<evidence type="ECO:0000256" key="4">
    <source>
        <dbReference type="ARBA" id="ARBA00023270"/>
    </source>
</evidence>
<evidence type="ECO:0000256" key="2">
    <source>
        <dbReference type="ARBA" id="ARBA00023141"/>
    </source>
</evidence>
<dbReference type="SUPFAM" id="SSF51569">
    <property type="entry name" value="Aldolase"/>
    <property type="match status" value="1"/>
</dbReference>
<organism evidence="6 7">
    <name type="scientific">Slackia equolifaciens</name>
    <dbReference type="NCBI Taxonomy" id="498718"/>
    <lineage>
        <taxon>Bacteria</taxon>
        <taxon>Bacillati</taxon>
        <taxon>Actinomycetota</taxon>
        <taxon>Coriobacteriia</taxon>
        <taxon>Eggerthellales</taxon>
        <taxon>Eggerthellaceae</taxon>
        <taxon>Slackia</taxon>
    </lineage>
</organism>
<comment type="subunit">
    <text evidence="5">Homodimer.</text>
</comment>
<dbReference type="NCBIfam" id="TIGR01093">
    <property type="entry name" value="aroD"/>
    <property type="match status" value="1"/>
</dbReference>
<dbReference type="EMBL" id="QIBX01000012">
    <property type="protein sequence ID" value="RNL39421.1"/>
    <property type="molecule type" value="Genomic_DNA"/>
</dbReference>
<dbReference type="InterPro" id="IPR013785">
    <property type="entry name" value="Aldolase_TIM"/>
</dbReference>
<dbReference type="PANTHER" id="PTHR43699">
    <property type="entry name" value="3-DEHYDROQUINATE DEHYDRATASE"/>
    <property type="match status" value="1"/>
</dbReference>
<dbReference type="FunFam" id="3.20.20.70:FF:000047">
    <property type="entry name" value="3-dehydroquinate dehydratase"/>
    <property type="match status" value="1"/>
</dbReference>
<comment type="similarity">
    <text evidence="5">Belongs to the type-I 3-dehydroquinase family.</text>
</comment>
<reference evidence="7" key="1">
    <citation type="submission" date="2018-05" db="EMBL/GenBank/DDBJ databases">
        <title>Genome Sequencing of selected type strains of the family Eggerthellaceae.</title>
        <authorList>
            <person name="Danylec N."/>
            <person name="Stoll D.A."/>
            <person name="Doetsch A."/>
            <person name="Huch M."/>
        </authorList>
    </citation>
    <scope>NUCLEOTIDE SEQUENCE [LARGE SCALE GENOMIC DNA]</scope>
    <source>
        <strain evidence="7">DSM 24851</strain>
    </source>
</reference>
<keyword evidence="4 5" id="KW-0704">Schiff base</keyword>
<dbReference type="HAMAP" id="MF_00214">
    <property type="entry name" value="AroD"/>
    <property type="match status" value="1"/>
</dbReference>
<dbReference type="GO" id="GO:0003855">
    <property type="term" value="F:3-dehydroquinate dehydratase activity"/>
    <property type="evidence" value="ECO:0007669"/>
    <property type="project" value="UniProtKB-UniRule"/>
</dbReference>
<keyword evidence="2 5" id="KW-0057">Aromatic amino acid biosynthesis</keyword>
<evidence type="ECO:0000256" key="3">
    <source>
        <dbReference type="ARBA" id="ARBA00023239"/>
    </source>
</evidence>
<evidence type="ECO:0000256" key="5">
    <source>
        <dbReference type="HAMAP-Rule" id="MF_00214"/>
    </source>
</evidence>
<gene>
    <name evidence="5 6" type="primary">aroD</name>
    <name evidence="6" type="ORF">DMP06_07305</name>
</gene>
<dbReference type="UniPathway" id="UPA00053">
    <property type="reaction ID" value="UER00086"/>
</dbReference>
<feature type="active site" description="Schiff-base intermediate with substrate" evidence="5">
    <location>
        <position position="191"/>
    </location>
</feature>
<dbReference type="PANTHER" id="PTHR43699:SF1">
    <property type="entry name" value="3-DEHYDROQUINATE DEHYDRATASE"/>
    <property type="match status" value="1"/>
</dbReference>
<evidence type="ECO:0000313" key="6">
    <source>
        <dbReference type="EMBL" id="RNL39421.1"/>
    </source>
</evidence>
<dbReference type="GO" id="GO:0009423">
    <property type="term" value="P:chorismate biosynthetic process"/>
    <property type="evidence" value="ECO:0007669"/>
    <property type="project" value="UniProtKB-UniRule"/>
</dbReference>